<dbReference type="InterPro" id="IPR036390">
    <property type="entry name" value="WH_DNA-bd_sf"/>
</dbReference>
<dbReference type="SUPFAM" id="SSF46785">
    <property type="entry name" value="Winged helix' DNA-binding domain"/>
    <property type="match status" value="1"/>
</dbReference>
<proteinExistence type="predicted"/>
<dbReference type="GO" id="GO:0003677">
    <property type="term" value="F:DNA binding"/>
    <property type="evidence" value="ECO:0007669"/>
    <property type="project" value="UniProtKB-KW"/>
</dbReference>
<keyword evidence="2" id="KW-0238">DNA-binding</keyword>
<reference evidence="2 3" key="1">
    <citation type="submission" date="2016-10" db="EMBL/GenBank/DDBJ databases">
        <authorList>
            <person name="de Groot N.N."/>
        </authorList>
    </citation>
    <scope>NUCLEOTIDE SEQUENCE [LARGE SCALE GENOMIC DNA]</scope>
    <source>
        <strain evidence="2 3">R5</strain>
    </source>
</reference>
<accession>A0A1G7LYL6</accession>
<evidence type="ECO:0000313" key="3">
    <source>
        <dbReference type="Proteomes" id="UP000199245"/>
    </source>
</evidence>
<dbReference type="Gene3D" id="1.10.10.10">
    <property type="entry name" value="Winged helix-like DNA-binding domain superfamily/Winged helix DNA-binding domain"/>
    <property type="match status" value="1"/>
</dbReference>
<organism evidence="2 3">
    <name type="scientific">Bradyrhizobium brasilense</name>
    <dbReference type="NCBI Taxonomy" id="1419277"/>
    <lineage>
        <taxon>Bacteria</taxon>
        <taxon>Pseudomonadati</taxon>
        <taxon>Pseudomonadota</taxon>
        <taxon>Alphaproteobacteria</taxon>
        <taxon>Hyphomicrobiales</taxon>
        <taxon>Nitrobacteraceae</taxon>
        <taxon>Bradyrhizobium</taxon>
    </lineage>
</organism>
<sequence length="210" mass="23322">MRRSMFRDRDDDGVRFGFFAMGRHGRGGHRFGRGGHGFFGRRGGGDFPGSRRLSSQDLQLVILALLGEQPAHGYELIKRIEERSDGFYSPSPGVIYPALTFLEEIGNASVTQDAARKLYSITEQGRAYLGENRTTADTILEALSRIGRRMEEVREAFAGVSDLDGEASDEVHRARHALKSALRQKRGCDAAEARRIAKILDRAAAEILQQ</sequence>
<dbReference type="PANTHER" id="PTHR43252">
    <property type="entry name" value="TRANSCRIPTIONAL REGULATOR YQJI"/>
    <property type="match status" value="1"/>
</dbReference>
<name>A0A1G7LYL6_9BRAD</name>
<evidence type="ECO:0000259" key="1">
    <source>
        <dbReference type="Pfam" id="PF03551"/>
    </source>
</evidence>
<dbReference type="AlphaFoldDB" id="A0A1G7LYL6"/>
<dbReference type="InterPro" id="IPR036388">
    <property type="entry name" value="WH-like_DNA-bd_sf"/>
</dbReference>
<dbReference type="Pfam" id="PF03551">
    <property type="entry name" value="PadR"/>
    <property type="match status" value="1"/>
</dbReference>
<gene>
    <name evidence="2" type="ORF">SAMN05216337_106044</name>
</gene>
<evidence type="ECO:0000313" key="2">
    <source>
        <dbReference type="EMBL" id="SDF54615.1"/>
    </source>
</evidence>
<dbReference type="InterPro" id="IPR005149">
    <property type="entry name" value="Tscrpt_reg_PadR_N"/>
</dbReference>
<dbReference type="Proteomes" id="UP000199245">
    <property type="component" value="Unassembled WGS sequence"/>
</dbReference>
<protein>
    <submittedName>
        <fullName evidence="2">DNA-binding transcriptional regulator, PadR family</fullName>
    </submittedName>
</protein>
<dbReference type="RefSeq" id="WP_233443135.1">
    <property type="nucleotide sequence ID" value="NZ_FMZW01000060.1"/>
</dbReference>
<dbReference type="PANTHER" id="PTHR43252:SF7">
    <property type="entry name" value="TRANSCRIPTIONAL REGULATOR YQJI"/>
    <property type="match status" value="1"/>
</dbReference>
<feature type="domain" description="Transcription regulator PadR N-terminal" evidence="1">
    <location>
        <begin position="62"/>
        <end position="130"/>
    </location>
</feature>
<dbReference type="EMBL" id="FMZW01000060">
    <property type="protein sequence ID" value="SDF54615.1"/>
    <property type="molecule type" value="Genomic_DNA"/>
</dbReference>